<accession>A0A2A2EMZ1</accession>
<keyword evidence="3" id="KW-1185">Reference proteome</keyword>
<dbReference type="RefSeq" id="WP_095622950.1">
    <property type="nucleotide sequence ID" value="NZ_NSKB01000009.1"/>
</dbReference>
<dbReference type="OrthoDB" id="278846at2"/>
<dbReference type="Gene3D" id="3.20.20.60">
    <property type="entry name" value="Phosphoenolpyruvate-binding domains"/>
    <property type="match status" value="1"/>
</dbReference>
<evidence type="ECO:0000313" key="3">
    <source>
        <dbReference type="Proteomes" id="UP000217771"/>
    </source>
</evidence>
<organism evidence="2 3">
    <name type="scientific">Halomonas salipaludis</name>
    <dbReference type="NCBI Taxonomy" id="2032625"/>
    <lineage>
        <taxon>Bacteria</taxon>
        <taxon>Pseudomonadati</taxon>
        <taxon>Pseudomonadota</taxon>
        <taxon>Gammaproteobacteria</taxon>
        <taxon>Oceanospirillales</taxon>
        <taxon>Halomonadaceae</taxon>
        <taxon>Halomonas</taxon>
    </lineage>
</organism>
<keyword evidence="1" id="KW-0479">Metal-binding</keyword>
<dbReference type="SUPFAM" id="SSF51621">
    <property type="entry name" value="Phosphoenolpyruvate/pyruvate domain"/>
    <property type="match status" value="1"/>
</dbReference>
<gene>
    <name evidence="2" type="ORF">CK498_21710</name>
</gene>
<dbReference type="AlphaFoldDB" id="A0A2A2EMZ1"/>
<evidence type="ECO:0000313" key="2">
    <source>
        <dbReference type="EMBL" id="PAU74741.1"/>
    </source>
</evidence>
<protein>
    <submittedName>
        <fullName evidence="2">Aldolase</fullName>
    </submittedName>
</protein>
<sequence length="277" mass="29978">MSQLNFMMITASPDVAAFIEQHDVARIFMDQEVLGKAERQGHLDTHKAAHSLAEIAAVAAVLKRAELMVRLNPLNASTREEVEEAIAHGAQRLMLPMFSCRAEVGRFLDIVNGRVPVTFLAETAASLVRLPDWLDLLAPGHDEVHIGLNDLYLSMGLGFLFEPLAGRLLDPAAALLTQAGVRWGVGGVARIGLGELPAETVLGEHVRLGSQWIILSRAFHAGAATSAGLLETLDFPAEIAKLRQAEAHWRSADQSSLLENQRQLAECAYRLGSRGAA</sequence>
<reference evidence="2 3" key="1">
    <citation type="submission" date="2017-08" db="EMBL/GenBank/DDBJ databases">
        <title>Halomonas alkalisoli sp. nov., isolated from saline alkaline soil.</title>
        <authorList>
            <person name="Wang D."/>
            <person name="Zhang G."/>
        </authorList>
    </citation>
    <scope>NUCLEOTIDE SEQUENCE [LARGE SCALE GENOMIC DNA]</scope>
    <source>
        <strain evidence="2 3">WRN001</strain>
    </source>
</reference>
<dbReference type="GO" id="GO:0003824">
    <property type="term" value="F:catalytic activity"/>
    <property type="evidence" value="ECO:0007669"/>
    <property type="project" value="InterPro"/>
</dbReference>
<proteinExistence type="predicted"/>
<evidence type="ECO:0000256" key="1">
    <source>
        <dbReference type="ARBA" id="ARBA00022723"/>
    </source>
</evidence>
<name>A0A2A2EMZ1_9GAMM</name>
<dbReference type="InterPro" id="IPR040442">
    <property type="entry name" value="Pyrv_kinase-like_dom_sf"/>
</dbReference>
<dbReference type="GO" id="GO:0046872">
    <property type="term" value="F:metal ion binding"/>
    <property type="evidence" value="ECO:0007669"/>
    <property type="project" value="UniProtKB-KW"/>
</dbReference>
<comment type="caution">
    <text evidence="2">The sequence shown here is derived from an EMBL/GenBank/DDBJ whole genome shotgun (WGS) entry which is preliminary data.</text>
</comment>
<dbReference type="InterPro" id="IPR015813">
    <property type="entry name" value="Pyrv/PenolPyrv_kinase-like_dom"/>
</dbReference>
<dbReference type="Proteomes" id="UP000217771">
    <property type="component" value="Unassembled WGS sequence"/>
</dbReference>
<dbReference type="EMBL" id="NSKB01000009">
    <property type="protein sequence ID" value="PAU74741.1"/>
    <property type="molecule type" value="Genomic_DNA"/>
</dbReference>